<evidence type="ECO:0000313" key="2">
    <source>
        <dbReference type="EMBL" id="MFC7193183.1"/>
    </source>
</evidence>
<keyword evidence="1" id="KW-1133">Transmembrane helix</keyword>
<name>A0ABD5YVS7_9EURY</name>
<keyword evidence="1" id="KW-0472">Membrane</keyword>
<organism evidence="2 3">
    <name type="scientific">Halocatena marina</name>
    <dbReference type="NCBI Taxonomy" id="2934937"/>
    <lineage>
        <taxon>Archaea</taxon>
        <taxon>Methanobacteriati</taxon>
        <taxon>Methanobacteriota</taxon>
        <taxon>Stenosarchaea group</taxon>
        <taxon>Halobacteria</taxon>
        <taxon>Halobacteriales</taxon>
        <taxon>Natronomonadaceae</taxon>
        <taxon>Halocatena</taxon>
    </lineage>
</organism>
<evidence type="ECO:0000256" key="1">
    <source>
        <dbReference type="SAM" id="Phobius"/>
    </source>
</evidence>
<dbReference type="Proteomes" id="UP001596417">
    <property type="component" value="Unassembled WGS sequence"/>
</dbReference>
<dbReference type="RefSeq" id="WP_390207019.1">
    <property type="nucleotide sequence ID" value="NZ_JBHSZC010000006.1"/>
</dbReference>
<keyword evidence="3" id="KW-1185">Reference proteome</keyword>
<reference evidence="2 3" key="1">
    <citation type="journal article" date="2019" name="Int. J. Syst. Evol. Microbiol.">
        <title>The Global Catalogue of Microorganisms (GCM) 10K type strain sequencing project: providing services to taxonomists for standard genome sequencing and annotation.</title>
        <authorList>
            <consortium name="The Broad Institute Genomics Platform"/>
            <consortium name="The Broad Institute Genome Sequencing Center for Infectious Disease"/>
            <person name="Wu L."/>
            <person name="Ma J."/>
        </authorList>
    </citation>
    <scope>NUCLEOTIDE SEQUENCE [LARGE SCALE GENOMIC DNA]</scope>
    <source>
        <strain evidence="2 3">RDMS1</strain>
    </source>
</reference>
<evidence type="ECO:0008006" key="4">
    <source>
        <dbReference type="Google" id="ProtNLM"/>
    </source>
</evidence>
<gene>
    <name evidence="2" type="ORF">ACFQL7_27630</name>
</gene>
<sequence>MKCTRQSLDGGQVVLTALVVVALITQPILLFAQPVAAQDNSSGNGNGNGNGGGDGGTSPSDFASSVCNSAGYNLILGIAYVIVALAFVGLIVGGLVGAGLLSIGWVGRTIGTIAKRMITGSIGGVIIMLLIITILGIAIANVSLGIPESCTWFLS</sequence>
<feature type="transmembrane region" description="Helical" evidence="1">
    <location>
        <begin position="118"/>
        <end position="146"/>
    </location>
</feature>
<proteinExistence type="predicted"/>
<evidence type="ECO:0000313" key="3">
    <source>
        <dbReference type="Proteomes" id="UP001596417"/>
    </source>
</evidence>
<feature type="transmembrane region" description="Helical" evidence="1">
    <location>
        <begin position="12"/>
        <end position="32"/>
    </location>
</feature>
<dbReference type="EMBL" id="JBHTAX010000007">
    <property type="protein sequence ID" value="MFC7193183.1"/>
    <property type="molecule type" value="Genomic_DNA"/>
</dbReference>
<accession>A0ABD5YVS7</accession>
<keyword evidence="1" id="KW-0812">Transmembrane</keyword>
<protein>
    <recommendedName>
        <fullName evidence="4">DUF4190 domain-containing protein</fullName>
    </recommendedName>
</protein>
<dbReference type="AlphaFoldDB" id="A0ABD5YVS7"/>
<comment type="caution">
    <text evidence="2">The sequence shown here is derived from an EMBL/GenBank/DDBJ whole genome shotgun (WGS) entry which is preliminary data.</text>
</comment>
<feature type="transmembrane region" description="Helical" evidence="1">
    <location>
        <begin position="78"/>
        <end position="106"/>
    </location>
</feature>